<evidence type="ECO:0000256" key="4">
    <source>
        <dbReference type="ARBA" id="ARBA00017099"/>
    </source>
</evidence>
<dbReference type="InterPro" id="IPR036291">
    <property type="entry name" value="NAD(P)-bd_dom_sf"/>
</dbReference>
<accession>M1YUC8</accession>
<dbReference type="Pfam" id="PF04321">
    <property type="entry name" value="RmlD_sub_bind"/>
    <property type="match status" value="1"/>
</dbReference>
<dbReference type="AlphaFoldDB" id="M1YUC8"/>
<gene>
    <name evidence="8" type="primary">rmlD</name>
    <name evidence="8" type="ORF">NITGR_10022</name>
</gene>
<dbReference type="PANTHER" id="PTHR10491:SF4">
    <property type="entry name" value="METHIONINE ADENOSYLTRANSFERASE 2 SUBUNIT BETA"/>
    <property type="match status" value="1"/>
</dbReference>
<evidence type="ECO:0000256" key="6">
    <source>
        <dbReference type="RuleBase" id="RU364082"/>
    </source>
</evidence>
<dbReference type="UniPathway" id="UPA00124"/>
<keyword evidence="6 8" id="KW-0560">Oxidoreductase</keyword>
<proteinExistence type="inferred from homology"/>
<evidence type="ECO:0000256" key="5">
    <source>
        <dbReference type="ARBA" id="ARBA00048200"/>
    </source>
</evidence>
<sequence>MTASSANLPRRILLTGKTGQIGRELWSFLDTFGDVRAPSSAELDLAFPDALKQYLTEWRPHLIVNAAAYTQVDRAEEERDRAMAINGTGPKVMAECAAELGAAMVHFSTDYVFDGSKHGFYKEADEPNPKNVYGITKAAGDAAIQKAGIPHLIFRTSWVYGLNGRNFLLTMQRLARETDEIRVVNDQVGSPTWSRLIAQTTANILGHVLSDREAEDMSGIEKASGIYNLTCTGWTSWYGFAKAIFDILPEDERPRLRPIPTSDYPTPAPRPANSVLSVEKLRQQFGITLPDWQGALTFCLNNQTTPDPAA</sequence>
<reference evidence="8 9" key="1">
    <citation type="journal article" date="2013" name="Front. Microbiol.">
        <title>The genome of Nitrospina gracilis illuminates the metabolism and evolution of the major marine nitrite oxidizer.</title>
        <authorList>
            <person name="Luecker S."/>
            <person name="Nowka B."/>
            <person name="Rattei T."/>
            <person name="Spieck E."/>
            <person name="and Daims H."/>
        </authorList>
    </citation>
    <scope>NUCLEOTIDE SEQUENCE [LARGE SCALE GENOMIC DNA]</scope>
    <source>
        <strain evidence="8 9">3/211</strain>
    </source>
</reference>
<dbReference type="FunCoup" id="M1YUC8">
    <property type="interactions" value="401"/>
</dbReference>
<evidence type="ECO:0000256" key="1">
    <source>
        <dbReference type="ARBA" id="ARBA00004781"/>
    </source>
</evidence>
<comment type="catalytic activity">
    <reaction evidence="5">
        <text>dTDP-beta-L-rhamnose + NADP(+) = dTDP-4-dehydro-beta-L-rhamnose + NADPH + H(+)</text>
        <dbReference type="Rhea" id="RHEA:21796"/>
        <dbReference type="ChEBI" id="CHEBI:15378"/>
        <dbReference type="ChEBI" id="CHEBI:57510"/>
        <dbReference type="ChEBI" id="CHEBI:57783"/>
        <dbReference type="ChEBI" id="CHEBI:58349"/>
        <dbReference type="ChEBI" id="CHEBI:62830"/>
        <dbReference type="EC" id="1.1.1.133"/>
    </reaction>
</comment>
<dbReference type="GO" id="GO:0005829">
    <property type="term" value="C:cytosol"/>
    <property type="evidence" value="ECO:0007669"/>
    <property type="project" value="TreeGrafter"/>
</dbReference>
<dbReference type="STRING" id="1266370.NITGR_10022"/>
<dbReference type="GO" id="GO:0008831">
    <property type="term" value="F:dTDP-4-dehydrorhamnose reductase activity"/>
    <property type="evidence" value="ECO:0007669"/>
    <property type="project" value="UniProtKB-EC"/>
</dbReference>
<evidence type="ECO:0000313" key="8">
    <source>
        <dbReference type="EMBL" id="CCQ89165.1"/>
    </source>
</evidence>
<dbReference type="Proteomes" id="UP000011704">
    <property type="component" value="Unassembled WGS sequence"/>
</dbReference>
<dbReference type="EMBL" id="CAQJ01000001">
    <property type="protein sequence ID" value="CCQ89165.1"/>
    <property type="molecule type" value="Genomic_DNA"/>
</dbReference>
<dbReference type="InParanoid" id="M1YUC8"/>
<name>M1YUC8_NITG3</name>
<protein>
    <recommendedName>
        <fullName evidence="4 6">dTDP-4-dehydrorhamnose reductase</fullName>
        <ecNumber evidence="3 6">1.1.1.133</ecNumber>
    </recommendedName>
</protein>
<comment type="pathway">
    <text evidence="1 6">Carbohydrate biosynthesis; dTDP-L-rhamnose biosynthesis.</text>
</comment>
<dbReference type="OrthoDB" id="9803892at2"/>
<evidence type="ECO:0000259" key="7">
    <source>
        <dbReference type="Pfam" id="PF04321"/>
    </source>
</evidence>
<evidence type="ECO:0000256" key="2">
    <source>
        <dbReference type="ARBA" id="ARBA00010944"/>
    </source>
</evidence>
<dbReference type="HOGENOM" id="CLU_045518_1_2_0"/>
<comment type="similarity">
    <text evidence="2 6">Belongs to the dTDP-4-dehydrorhamnose reductase family.</text>
</comment>
<dbReference type="Gene3D" id="3.40.50.720">
    <property type="entry name" value="NAD(P)-binding Rossmann-like Domain"/>
    <property type="match status" value="1"/>
</dbReference>
<keyword evidence="9" id="KW-1185">Reference proteome</keyword>
<dbReference type="Gene3D" id="3.90.25.10">
    <property type="entry name" value="UDP-galactose 4-epimerase, domain 1"/>
    <property type="match status" value="1"/>
</dbReference>
<evidence type="ECO:0000256" key="3">
    <source>
        <dbReference type="ARBA" id="ARBA00012929"/>
    </source>
</evidence>
<evidence type="ECO:0000313" key="9">
    <source>
        <dbReference type="Proteomes" id="UP000011704"/>
    </source>
</evidence>
<dbReference type="InterPro" id="IPR029903">
    <property type="entry name" value="RmlD-like-bd"/>
</dbReference>
<dbReference type="PANTHER" id="PTHR10491">
    <property type="entry name" value="DTDP-4-DEHYDRORHAMNOSE REDUCTASE"/>
    <property type="match status" value="1"/>
</dbReference>
<dbReference type="GO" id="GO:0019305">
    <property type="term" value="P:dTDP-rhamnose biosynthetic process"/>
    <property type="evidence" value="ECO:0007669"/>
    <property type="project" value="UniProtKB-UniPathway"/>
</dbReference>
<dbReference type="EC" id="1.1.1.133" evidence="3 6"/>
<comment type="function">
    <text evidence="6">Catalyzes the reduction of dTDP-6-deoxy-L-lyxo-4-hexulose to yield dTDP-L-rhamnose.</text>
</comment>
<dbReference type="CDD" id="cd05254">
    <property type="entry name" value="dTDP_HR_like_SDR_e"/>
    <property type="match status" value="1"/>
</dbReference>
<comment type="caution">
    <text evidence="8">The sequence shown here is derived from an EMBL/GenBank/DDBJ whole genome shotgun (WGS) entry which is preliminary data.</text>
</comment>
<dbReference type="InterPro" id="IPR005913">
    <property type="entry name" value="dTDP_dehydrorham_reduct"/>
</dbReference>
<dbReference type="NCBIfam" id="TIGR01214">
    <property type="entry name" value="rmlD"/>
    <property type="match status" value="1"/>
</dbReference>
<keyword evidence="6" id="KW-0521">NADP</keyword>
<dbReference type="RefSeq" id="WP_005005300.1">
    <property type="nucleotide sequence ID" value="NZ_HG422173.1"/>
</dbReference>
<feature type="domain" description="RmlD-like substrate binding" evidence="7">
    <location>
        <begin position="11"/>
        <end position="302"/>
    </location>
</feature>
<dbReference type="SUPFAM" id="SSF51735">
    <property type="entry name" value="NAD(P)-binding Rossmann-fold domains"/>
    <property type="match status" value="1"/>
</dbReference>
<organism evidence="8 9">
    <name type="scientific">Nitrospina gracilis (strain 3/211)</name>
    <dbReference type="NCBI Taxonomy" id="1266370"/>
    <lineage>
        <taxon>Bacteria</taxon>
        <taxon>Pseudomonadati</taxon>
        <taxon>Nitrospinota/Tectimicrobiota group</taxon>
        <taxon>Nitrospinota</taxon>
        <taxon>Nitrospinia</taxon>
        <taxon>Nitrospinales</taxon>
        <taxon>Nitrospinaceae</taxon>
        <taxon>Nitrospina</taxon>
    </lineage>
</organism>